<dbReference type="Proteomes" id="UP000250928">
    <property type="component" value="Unassembled WGS sequence"/>
</dbReference>
<accession>A0A6N4DT61</accession>
<feature type="transmembrane region" description="Helical" evidence="1">
    <location>
        <begin position="26"/>
        <end position="49"/>
    </location>
</feature>
<dbReference type="AlphaFoldDB" id="A0A6N4DT61"/>
<dbReference type="InterPro" id="IPR009883">
    <property type="entry name" value="YgfX"/>
</dbReference>
<protein>
    <recommendedName>
        <fullName evidence="4">Toxin CptA</fullName>
    </recommendedName>
</protein>
<evidence type="ECO:0000313" key="2">
    <source>
        <dbReference type="EMBL" id="PUE00165.1"/>
    </source>
</evidence>
<keyword evidence="1" id="KW-1133">Transmembrane helix</keyword>
<gene>
    <name evidence="2" type="ORF">C3L24_09655</name>
</gene>
<organism evidence="2 3">
    <name type="scientific">Candidatus Sedimenticola endophacoides</name>
    <dbReference type="NCBI Taxonomy" id="2548426"/>
    <lineage>
        <taxon>Bacteria</taxon>
        <taxon>Pseudomonadati</taxon>
        <taxon>Pseudomonadota</taxon>
        <taxon>Gammaproteobacteria</taxon>
        <taxon>Chromatiales</taxon>
        <taxon>Sedimenticolaceae</taxon>
        <taxon>Sedimenticola</taxon>
    </lineage>
</organism>
<proteinExistence type="predicted"/>
<comment type="caution">
    <text evidence="2">The sequence shown here is derived from an EMBL/GenBank/DDBJ whole genome shotgun (WGS) entry which is preliminary data.</text>
</comment>
<reference evidence="2 3" key="1">
    <citation type="submission" date="2018-01" db="EMBL/GenBank/DDBJ databases">
        <title>Novel co-symbiosis in the lucinid bivalve Phacoides pectinatus.</title>
        <authorList>
            <person name="Lim S.J."/>
            <person name="Davis B.G."/>
            <person name="Gill D.E."/>
            <person name="Engel A.S."/>
            <person name="Anderson L.C."/>
            <person name="Campbell B.J."/>
        </authorList>
    </citation>
    <scope>NUCLEOTIDE SEQUENCE [LARGE SCALE GENOMIC DNA]</scope>
    <source>
        <strain evidence="2">N3_P5</strain>
    </source>
</reference>
<sequence length="155" mass="17230">MKPTDALILNIRRPPWPGWLLPLPHLLPAALALALALPAWFQLLCCLFAPPAIFYHWRRQSGGGHACAIAELSWRARGDWLLRRGDGREAGAVLLGSSFVSPWLVVLHLRLADGRCCRLALTERSLGVDGLRRLRVRLRDGTLVAEALRQPLPDP</sequence>
<keyword evidence="1" id="KW-0812">Transmembrane</keyword>
<dbReference type="EMBL" id="PQCO01000231">
    <property type="protein sequence ID" value="PUE00165.1"/>
    <property type="molecule type" value="Genomic_DNA"/>
</dbReference>
<keyword evidence="1" id="KW-0472">Membrane</keyword>
<evidence type="ECO:0000256" key="1">
    <source>
        <dbReference type="SAM" id="Phobius"/>
    </source>
</evidence>
<dbReference type="Pfam" id="PF07254">
    <property type="entry name" value="Cpta_toxin"/>
    <property type="match status" value="1"/>
</dbReference>
<evidence type="ECO:0008006" key="4">
    <source>
        <dbReference type="Google" id="ProtNLM"/>
    </source>
</evidence>
<evidence type="ECO:0000313" key="3">
    <source>
        <dbReference type="Proteomes" id="UP000250928"/>
    </source>
</evidence>
<name>A0A6N4DT61_9GAMM</name>